<dbReference type="InterPro" id="IPR042225">
    <property type="entry name" value="Ncb2"/>
</dbReference>
<keyword evidence="6" id="KW-1185">Reference proteome</keyword>
<dbReference type="SUPFAM" id="SSF47113">
    <property type="entry name" value="Histone-fold"/>
    <property type="match status" value="1"/>
</dbReference>
<evidence type="ECO:0000256" key="2">
    <source>
        <dbReference type="ARBA" id="ARBA00023242"/>
    </source>
</evidence>
<evidence type="ECO:0000313" key="5">
    <source>
        <dbReference type="EMBL" id="KAK5575905.1"/>
    </source>
</evidence>
<dbReference type="FunFam" id="1.10.20.10:FF:000019">
    <property type="entry name" value="Negative cofactor 2 beta"/>
    <property type="match status" value="1"/>
</dbReference>
<evidence type="ECO:0000256" key="1">
    <source>
        <dbReference type="ARBA" id="ARBA00004123"/>
    </source>
</evidence>
<organism evidence="5 6">
    <name type="scientific">Dictyostelium firmibasis</name>
    <dbReference type="NCBI Taxonomy" id="79012"/>
    <lineage>
        <taxon>Eukaryota</taxon>
        <taxon>Amoebozoa</taxon>
        <taxon>Evosea</taxon>
        <taxon>Eumycetozoa</taxon>
        <taxon>Dictyostelia</taxon>
        <taxon>Dictyosteliales</taxon>
        <taxon>Dictyosteliaceae</taxon>
        <taxon>Dictyostelium</taxon>
    </lineage>
</organism>
<dbReference type="CDD" id="cd22905">
    <property type="entry name" value="HFD_Dr1"/>
    <property type="match status" value="1"/>
</dbReference>
<dbReference type="GO" id="GO:0051123">
    <property type="term" value="P:RNA polymerase II preinitiation complex assembly"/>
    <property type="evidence" value="ECO:0007669"/>
    <property type="project" value="TreeGrafter"/>
</dbReference>
<feature type="compositionally biased region" description="Polar residues" evidence="3">
    <location>
        <begin position="158"/>
        <end position="171"/>
    </location>
</feature>
<dbReference type="Proteomes" id="UP001344447">
    <property type="component" value="Unassembled WGS sequence"/>
</dbReference>
<keyword evidence="2" id="KW-0539">Nucleus</keyword>
<dbReference type="GO" id="GO:0046982">
    <property type="term" value="F:protein heterodimerization activity"/>
    <property type="evidence" value="ECO:0007669"/>
    <property type="project" value="InterPro"/>
</dbReference>
<proteinExistence type="predicted"/>
<gene>
    <name evidence="5" type="ORF">RB653_007040</name>
</gene>
<feature type="domain" description="Transcription factor CBF/NF-Y/archaeal histone" evidence="4">
    <location>
        <begin position="12"/>
        <end position="76"/>
    </location>
</feature>
<dbReference type="Gene3D" id="1.10.20.10">
    <property type="entry name" value="Histone, subunit A"/>
    <property type="match status" value="1"/>
</dbReference>
<sequence>MGDKNDKEDNLSLPKATVSKLIKEMLPQDVKCSNETRDLILECCVEFIHLISSEANDICGREHKRTIAAEHVIKALTELGFSDYTQKVSDVYDKHKLEVSTKSKSSKKFENLGKPTEQLIREQQLLFAKARSAFQASPEAQQLQQLQQQQQQGGLQAPSVQTDINNTTTPK</sequence>
<reference evidence="5 6" key="1">
    <citation type="submission" date="2023-11" db="EMBL/GenBank/DDBJ databases">
        <title>Dfirmibasis_genome.</title>
        <authorList>
            <person name="Edelbroek B."/>
            <person name="Kjellin J."/>
            <person name="Jerlstrom-Hultqvist J."/>
            <person name="Soderbom F."/>
        </authorList>
    </citation>
    <scope>NUCLEOTIDE SEQUENCE [LARGE SCALE GENOMIC DNA]</scope>
    <source>
        <strain evidence="5 6">TNS-C-14</strain>
    </source>
</reference>
<comment type="subcellular location">
    <subcellularLocation>
        <location evidence="1">Nucleus</location>
    </subcellularLocation>
</comment>
<dbReference type="InterPro" id="IPR003958">
    <property type="entry name" value="CBFA_NFYB_domain"/>
</dbReference>
<feature type="compositionally biased region" description="Low complexity" evidence="3">
    <location>
        <begin position="141"/>
        <end position="156"/>
    </location>
</feature>
<dbReference type="PANTHER" id="PTHR46138:SF1">
    <property type="entry name" value="PROTEIN DR1"/>
    <property type="match status" value="1"/>
</dbReference>
<feature type="region of interest" description="Disordered" evidence="3">
    <location>
        <begin position="138"/>
        <end position="171"/>
    </location>
</feature>
<name>A0AAN7TVX4_9MYCE</name>
<evidence type="ECO:0000259" key="4">
    <source>
        <dbReference type="Pfam" id="PF00808"/>
    </source>
</evidence>
<dbReference type="AlphaFoldDB" id="A0AAN7TVX4"/>
<evidence type="ECO:0000313" key="6">
    <source>
        <dbReference type="Proteomes" id="UP001344447"/>
    </source>
</evidence>
<dbReference type="EMBL" id="JAVFKY010000005">
    <property type="protein sequence ID" value="KAK5575905.1"/>
    <property type="molecule type" value="Genomic_DNA"/>
</dbReference>
<comment type="caution">
    <text evidence="5">The sequence shown here is derived from an EMBL/GenBank/DDBJ whole genome shotgun (WGS) entry which is preliminary data.</text>
</comment>
<evidence type="ECO:0000256" key="3">
    <source>
        <dbReference type="SAM" id="MobiDB-lite"/>
    </source>
</evidence>
<accession>A0AAN7TVX4</accession>
<dbReference type="Pfam" id="PF00808">
    <property type="entry name" value="CBFD_NFYB_HMF"/>
    <property type="match status" value="1"/>
</dbReference>
<dbReference type="GO" id="GO:0000122">
    <property type="term" value="P:negative regulation of transcription by RNA polymerase II"/>
    <property type="evidence" value="ECO:0007669"/>
    <property type="project" value="InterPro"/>
</dbReference>
<dbReference type="GO" id="GO:0017025">
    <property type="term" value="F:TBP-class protein binding"/>
    <property type="evidence" value="ECO:0007669"/>
    <property type="project" value="TreeGrafter"/>
</dbReference>
<protein>
    <recommendedName>
        <fullName evidence="4">Transcription factor CBF/NF-Y/archaeal histone domain-containing protein</fullName>
    </recommendedName>
</protein>
<dbReference type="GO" id="GO:0016251">
    <property type="term" value="F:RNA polymerase II general transcription initiation factor activity"/>
    <property type="evidence" value="ECO:0007669"/>
    <property type="project" value="TreeGrafter"/>
</dbReference>
<dbReference type="GO" id="GO:0017054">
    <property type="term" value="C:negative cofactor 2 complex"/>
    <property type="evidence" value="ECO:0007669"/>
    <property type="project" value="InterPro"/>
</dbReference>
<dbReference type="PANTHER" id="PTHR46138">
    <property type="entry name" value="PROTEIN DR1"/>
    <property type="match status" value="1"/>
</dbReference>
<dbReference type="InterPro" id="IPR009072">
    <property type="entry name" value="Histone-fold"/>
</dbReference>